<comment type="similarity">
    <text evidence="1">Belongs to the P-Pant transferase superfamily. Gsp/Sfp/HetI/AcpT family.</text>
</comment>
<proteinExistence type="inferred from homology"/>
<organism evidence="4 5">
    <name type="scientific">Kribbella speibonae</name>
    <dbReference type="NCBI Taxonomy" id="1572660"/>
    <lineage>
        <taxon>Bacteria</taxon>
        <taxon>Bacillati</taxon>
        <taxon>Actinomycetota</taxon>
        <taxon>Actinomycetes</taxon>
        <taxon>Propionibacteriales</taxon>
        <taxon>Kribbellaceae</taxon>
        <taxon>Kribbella</taxon>
    </lineage>
</organism>
<name>A0ABY1ZYJ8_9ACTN</name>
<dbReference type="InterPro" id="IPR037143">
    <property type="entry name" value="4-PPantetheinyl_Trfase_dom_sf"/>
</dbReference>
<reference evidence="4 5" key="1">
    <citation type="submission" date="2019-02" db="EMBL/GenBank/DDBJ databases">
        <title>Kribbella capetownensis sp. nov. and Kribbella speibonae sp. nov., isolated from soil.</title>
        <authorList>
            <person name="Curtis S.M."/>
            <person name="Norton I."/>
            <person name="Everest G.J."/>
            <person name="Meyers P.R."/>
        </authorList>
    </citation>
    <scope>NUCLEOTIDE SEQUENCE [LARGE SCALE GENOMIC DNA]</scope>
    <source>
        <strain evidence="4 5">SK5</strain>
    </source>
</reference>
<evidence type="ECO:0000313" key="5">
    <source>
        <dbReference type="Proteomes" id="UP000292385"/>
    </source>
</evidence>
<dbReference type="InterPro" id="IPR050559">
    <property type="entry name" value="P-Pant_transferase_sf"/>
</dbReference>
<dbReference type="SUPFAM" id="SSF56214">
    <property type="entry name" value="4'-phosphopantetheinyl transferase"/>
    <property type="match status" value="1"/>
</dbReference>
<dbReference type="Gene3D" id="3.90.470.20">
    <property type="entry name" value="4'-phosphopantetheinyl transferase domain"/>
    <property type="match status" value="2"/>
</dbReference>
<dbReference type="EMBL" id="SJJY01000007">
    <property type="protein sequence ID" value="TCC20278.1"/>
    <property type="molecule type" value="Genomic_DNA"/>
</dbReference>
<evidence type="ECO:0000313" key="4">
    <source>
        <dbReference type="EMBL" id="TCC20278.1"/>
    </source>
</evidence>
<evidence type="ECO:0000259" key="3">
    <source>
        <dbReference type="Pfam" id="PF01648"/>
    </source>
</evidence>
<dbReference type="InterPro" id="IPR008278">
    <property type="entry name" value="4-PPantetheinyl_Trfase_dom"/>
</dbReference>
<dbReference type="Pfam" id="PF01648">
    <property type="entry name" value="ACPS"/>
    <property type="match status" value="1"/>
</dbReference>
<accession>A0ABY1ZYJ8</accession>
<sequence length="182" mass="18932">MGGSVQVRVAPAGREPRSEAHSLLLELAGGFVGRPSLSHDEHGRPQVDEVAVSVSYSRRRIAVAASYDGPVGVDLEEREPRDFWGLAERWFGAGELEWMAGEVDQLGAFLRLWTAKEAVGKALGIGLRGAGLRRVVPVGGGVVESAPGLQVTYVACAGAVLAVAAPVGVGVLPTLDPACVRG</sequence>
<keyword evidence="2 4" id="KW-0808">Transferase</keyword>
<gene>
    <name evidence="4" type="ORF">E0H58_29615</name>
</gene>
<dbReference type="GO" id="GO:0016740">
    <property type="term" value="F:transferase activity"/>
    <property type="evidence" value="ECO:0007669"/>
    <property type="project" value="UniProtKB-KW"/>
</dbReference>
<evidence type="ECO:0000256" key="1">
    <source>
        <dbReference type="ARBA" id="ARBA00010990"/>
    </source>
</evidence>
<evidence type="ECO:0000256" key="2">
    <source>
        <dbReference type="ARBA" id="ARBA00022679"/>
    </source>
</evidence>
<dbReference type="PANTHER" id="PTHR12215">
    <property type="entry name" value="PHOSPHOPANTETHEINE TRANSFERASE"/>
    <property type="match status" value="1"/>
</dbReference>
<comment type="caution">
    <text evidence="4">The sequence shown here is derived from an EMBL/GenBank/DDBJ whole genome shotgun (WGS) entry which is preliminary data.</text>
</comment>
<protein>
    <submittedName>
        <fullName evidence="4">4'-phosphopantetheinyl transferase superfamily protein</fullName>
    </submittedName>
</protein>
<dbReference type="PANTHER" id="PTHR12215:SF10">
    <property type="entry name" value="L-AMINOADIPATE-SEMIALDEHYDE DEHYDROGENASE-PHOSPHOPANTETHEINYL TRANSFERASE"/>
    <property type="match status" value="1"/>
</dbReference>
<keyword evidence="5" id="KW-1185">Reference proteome</keyword>
<feature type="domain" description="4'-phosphopantetheinyl transferase" evidence="3">
    <location>
        <begin position="70"/>
        <end position="129"/>
    </location>
</feature>
<dbReference type="Proteomes" id="UP000292385">
    <property type="component" value="Unassembled WGS sequence"/>
</dbReference>